<feature type="compositionally biased region" description="Basic and acidic residues" evidence="1">
    <location>
        <begin position="362"/>
        <end position="373"/>
    </location>
</feature>
<keyword evidence="4" id="KW-1185">Reference proteome</keyword>
<proteinExistence type="predicted"/>
<dbReference type="SUPFAM" id="SSF55277">
    <property type="entry name" value="GYF domain"/>
    <property type="match status" value="1"/>
</dbReference>
<dbReference type="OMA" id="CENEMNS"/>
<gene>
    <name evidence="3" type="ORF">FVE85_9034</name>
</gene>
<evidence type="ECO:0000256" key="1">
    <source>
        <dbReference type="SAM" id="MobiDB-lite"/>
    </source>
</evidence>
<reference evidence="4" key="1">
    <citation type="journal article" date="2019" name="Nat. Commun.">
        <title>Expansion of phycobilisome linker gene families in mesophilic red algae.</title>
        <authorList>
            <person name="Lee J."/>
            <person name="Kim D."/>
            <person name="Bhattacharya D."/>
            <person name="Yoon H.S."/>
        </authorList>
    </citation>
    <scope>NUCLEOTIDE SEQUENCE [LARGE SCALE GENOMIC DNA]</scope>
    <source>
        <strain evidence="4">CCMP 1328</strain>
    </source>
</reference>
<feature type="domain" description="GYF" evidence="2">
    <location>
        <begin position="123"/>
        <end position="177"/>
    </location>
</feature>
<dbReference type="SMART" id="SM00444">
    <property type="entry name" value="GYF"/>
    <property type="match status" value="1"/>
</dbReference>
<feature type="compositionally biased region" description="Basic and acidic residues" evidence="1">
    <location>
        <begin position="542"/>
        <end position="552"/>
    </location>
</feature>
<accession>A0A5J4YPH1</accession>
<feature type="compositionally biased region" description="Low complexity" evidence="1">
    <location>
        <begin position="577"/>
        <end position="602"/>
    </location>
</feature>
<dbReference type="EMBL" id="VRMN01000008">
    <property type="protein sequence ID" value="KAA8492762.1"/>
    <property type="molecule type" value="Genomic_DNA"/>
</dbReference>
<dbReference type="InterPro" id="IPR051640">
    <property type="entry name" value="GRB10-interact_GYF"/>
</dbReference>
<evidence type="ECO:0000313" key="3">
    <source>
        <dbReference type="EMBL" id="KAA8492762.1"/>
    </source>
</evidence>
<feature type="region of interest" description="Disordered" evidence="1">
    <location>
        <begin position="348"/>
        <end position="438"/>
    </location>
</feature>
<feature type="region of interest" description="Disordered" evidence="1">
    <location>
        <begin position="879"/>
        <end position="933"/>
    </location>
</feature>
<feature type="region of interest" description="Disordered" evidence="1">
    <location>
        <begin position="720"/>
        <end position="772"/>
    </location>
</feature>
<dbReference type="InterPro" id="IPR035445">
    <property type="entry name" value="GYF-like_dom_sf"/>
</dbReference>
<feature type="compositionally biased region" description="Basic residues" evidence="1">
    <location>
        <begin position="923"/>
        <end position="933"/>
    </location>
</feature>
<evidence type="ECO:0000259" key="2">
    <source>
        <dbReference type="PROSITE" id="PS50829"/>
    </source>
</evidence>
<feature type="compositionally biased region" description="Low complexity" evidence="1">
    <location>
        <begin position="726"/>
        <end position="745"/>
    </location>
</feature>
<feature type="compositionally biased region" description="Low complexity" evidence="1">
    <location>
        <begin position="468"/>
        <end position="494"/>
    </location>
</feature>
<feature type="region of interest" description="Disordered" evidence="1">
    <location>
        <begin position="458"/>
        <end position="665"/>
    </location>
</feature>
<feature type="compositionally biased region" description="Basic and acidic residues" evidence="1">
    <location>
        <begin position="381"/>
        <end position="399"/>
    </location>
</feature>
<organism evidence="3 4">
    <name type="scientific">Porphyridium purpureum</name>
    <name type="common">Red alga</name>
    <name type="synonym">Porphyridium cruentum</name>
    <dbReference type="NCBI Taxonomy" id="35688"/>
    <lineage>
        <taxon>Eukaryota</taxon>
        <taxon>Rhodophyta</taxon>
        <taxon>Bangiophyceae</taxon>
        <taxon>Porphyridiales</taxon>
        <taxon>Porphyridiaceae</taxon>
        <taxon>Porphyridium</taxon>
    </lineage>
</organism>
<dbReference type="PROSITE" id="PS50829">
    <property type="entry name" value="GYF"/>
    <property type="match status" value="1"/>
</dbReference>
<dbReference type="InterPro" id="IPR003169">
    <property type="entry name" value="GYF"/>
</dbReference>
<feature type="compositionally biased region" description="Gly residues" evidence="1">
    <location>
        <begin position="698"/>
        <end position="707"/>
    </location>
</feature>
<dbReference type="AlphaFoldDB" id="A0A5J4YPH1"/>
<protein>
    <recommendedName>
        <fullName evidence="2">GYF domain-containing protein</fullName>
    </recommendedName>
</protein>
<name>A0A5J4YPH1_PORPP</name>
<feature type="region of interest" description="Disordered" evidence="1">
    <location>
        <begin position="1"/>
        <end position="43"/>
    </location>
</feature>
<feature type="region of interest" description="Disordered" evidence="1">
    <location>
        <begin position="688"/>
        <end position="707"/>
    </location>
</feature>
<dbReference type="PANTHER" id="PTHR14445:SF36">
    <property type="entry name" value="FI03272P-RELATED"/>
    <property type="match status" value="1"/>
</dbReference>
<dbReference type="Gene3D" id="3.30.1490.40">
    <property type="match status" value="1"/>
</dbReference>
<sequence>MGSAPDTSPREQSHAQPFSQPSQTSQGLQQRVEDTSSHRAGAGGDVQLAAPQAGSVVSTADYPDPLQGASDYTADQRHAWRVQSPHLENPYLHAQMQQYPQHQDDFFRRRLAEMHQRIVDDPRSVWVYLDPREMVQGPFSAGQLMQWLHAGFYTDTLMVKSVADDNLNVSPEFRELRYAFALVPPPSMNESGSILPPGFVPSSLPAQVPVMPSSDTTRSVASVSAGPISGAVAGGGSAYIDLLSTLRGGGADTASAARGPGALPSFGDPAAALMALDPAIAHASVHHRPANPNLNQAVAASAYGGGSEFLMGALGRMDGIKPESSQSQAQVQSNWEAAKPIGIFERLAQGTGINDGTGGGDSVRRTEREDHHPGLGAPIEEQPHGEKQKRTNAVERQRDTSVSTIPGGLRDLTPFAMEMDPSTLGGDSGGVGNPNVNYPDRPAVALDVALEDDWSIARHPKPKNNKASSQQHEQQRKSQQQQQQQPQQSQQSQQRMKPVAGSNSGAAPAERVSQEEQQKGGSTAERPKPRVAPTAPWAGDGQLDHRSFLEIQREEEERERERQAEQRKLEAKQRAMQAQQVAQGSSGTGSSSASPWGSGPAVISAKQGLSLLEIQEEERKKGSQSSSGNHHAPQRGGAESMSARLKSVPPPDQHSSLGGGGAWAVPGGQQPVSVVSLADQIRAEEETKRRLAAARGTPVGGAGGSSGGGWAAVVGAKGLGSGPSVSGKADTSSTSTSALNAASKSVGLSGRSTSAQPSHPLPGAATDWSADSSSTATASAAQASSNVAASASKGSGTGGSGSAFGTQLSPEFKTWCENEMNSLTGSRDTTLVEFLMTCGTQAEVTDYVQEYLGASDRTRKFALELFQRMGFEKSWNPRLLPAKPTEPTGLAAPVTLPTAASSTSAPPPAAAAASSQGDGWTVNKRKTKKKGGK</sequence>
<dbReference type="GO" id="GO:0005829">
    <property type="term" value="C:cytosol"/>
    <property type="evidence" value="ECO:0007669"/>
    <property type="project" value="TreeGrafter"/>
</dbReference>
<feature type="compositionally biased region" description="Low complexity" evidence="1">
    <location>
        <begin position="891"/>
        <end position="915"/>
    </location>
</feature>
<evidence type="ECO:0000313" key="4">
    <source>
        <dbReference type="Proteomes" id="UP000324585"/>
    </source>
</evidence>
<dbReference type="Pfam" id="PF02213">
    <property type="entry name" value="GYF"/>
    <property type="match status" value="1"/>
</dbReference>
<comment type="caution">
    <text evidence="3">The sequence shown here is derived from an EMBL/GenBank/DDBJ whole genome shotgun (WGS) entry which is preliminary data.</text>
</comment>
<dbReference type="OrthoDB" id="4885at2759"/>
<feature type="compositionally biased region" description="Polar residues" evidence="1">
    <location>
        <begin position="14"/>
        <end position="29"/>
    </location>
</feature>
<dbReference type="Proteomes" id="UP000324585">
    <property type="component" value="Unassembled WGS sequence"/>
</dbReference>
<dbReference type="PANTHER" id="PTHR14445">
    <property type="entry name" value="GRB10 INTERACTING GYF PROTEIN"/>
    <property type="match status" value="1"/>
</dbReference>
<feature type="compositionally biased region" description="Basic and acidic residues" evidence="1">
    <location>
        <begin position="559"/>
        <end position="573"/>
    </location>
</feature>